<dbReference type="InterPro" id="IPR004839">
    <property type="entry name" value="Aminotransferase_I/II_large"/>
</dbReference>
<proteinExistence type="inferred from homology"/>
<dbReference type="Gene3D" id="3.40.640.10">
    <property type="entry name" value="Type I PLP-dependent aspartate aminotransferase-like (Major domain)"/>
    <property type="match status" value="1"/>
</dbReference>
<feature type="region of interest" description="Disordered" evidence="13">
    <location>
        <begin position="1"/>
        <end position="47"/>
    </location>
</feature>
<reference evidence="15" key="1">
    <citation type="submission" date="2023-09" db="EMBL/GenBank/DDBJ databases">
        <authorList>
            <consortium name="CW5 consortium"/>
            <person name="Lu C.-W."/>
        </authorList>
    </citation>
    <scope>NUCLEOTIDE SEQUENCE</scope>
    <source>
        <strain evidence="15">KPS</strain>
    </source>
</reference>
<feature type="domain" description="Aminotransferase class I/classII large" evidence="14">
    <location>
        <begin position="106"/>
        <end position="459"/>
    </location>
</feature>
<dbReference type="Pfam" id="PF00155">
    <property type="entry name" value="Aminotran_1_2"/>
    <property type="match status" value="1"/>
</dbReference>
<feature type="compositionally biased region" description="Low complexity" evidence="13">
    <location>
        <begin position="69"/>
        <end position="90"/>
    </location>
</feature>
<dbReference type="PANTHER" id="PTHR13693:SF100">
    <property type="entry name" value="8-AMINO-7-OXONONANOATE SYNTHASE"/>
    <property type="match status" value="1"/>
</dbReference>
<keyword evidence="15" id="KW-0032">Aminotransferase</keyword>
<evidence type="ECO:0000256" key="5">
    <source>
        <dbReference type="ARBA" id="ARBA00013187"/>
    </source>
</evidence>
<keyword evidence="6" id="KW-0808">Transferase</keyword>
<dbReference type="PANTHER" id="PTHR13693">
    <property type="entry name" value="CLASS II AMINOTRANSFERASE/8-AMINO-7-OXONONANOATE SYNTHASE"/>
    <property type="match status" value="1"/>
</dbReference>
<keyword evidence="16" id="KW-1185">Reference proteome</keyword>
<comment type="subunit">
    <text evidence="4">Homodimer.</text>
</comment>
<dbReference type="InterPro" id="IPR001917">
    <property type="entry name" value="Aminotrans_II_pyridoxalP_BS"/>
</dbReference>
<evidence type="ECO:0000313" key="15">
    <source>
        <dbReference type="EMBL" id="WMW66608.1"/>
    </source>
</evidence>
<evidence type="ECO:0000313" key="16">
    <source>
        <dbReference type="Proteomes" id="UP001180616"/>
    </source>
</evidence>
<name>A0ABY9R4D3_9BACT</name>
<dbReference type="RefSeq" id="WP_309542474.1">
    <property type="nucleotide sequence ID" value="NZ_CP133659.1"/>
</dbReference>
<evidence type="ECO:0000256" key="1">
    <source>
        <dbReference type="ARBA" id="ARBA00001933"/>
    </source>
</evidence>
<dbReference type="GO" id="GO:0008483">
    <property type="term" value="F:transaminase activity"/>
    <property type="evidence" value="ECO:0007669"/>
    <property type="project" value="UniProtKB-KW"/>
</dbReference>
<evidence type="ECO:0000256" key="10">
    <source>
        <dbReference type="ARBA" id="ARBA00033381"/>
    </source>
</evidence>
<protein>
    <recommendedName>
        <fullName evidence="5">8-amino-7-oxononanoate synthase</fullName>
        <ecNumber evidence="5">2.3.1.47</ecNumber>
    </recommendedName>
    <alternativeName>
        <fullName evidence="9">7-keto-8-amino-pelargonic acid synthase</fullName>
    </alternativeName>
    <alternativeName>
        <fullName evidence="10">8-amino-7-ketopelargonate synthase</fullName>
    </alternativeName>
</protein>
<comment type="pathway">
    <text evidence="2">Cofactor biosynthesis; biotin biosynthesis.</text>
</comment>
<dbReference type="Proteomes" id="UP001180616">
    <property type="component" value="Chromosome"/>
</dbReference>
<evidence type="ECO:0000256" key="9">
    <source>
        <dbReference type="ARBA" id="ARBA00032610"/>
    </source>
</evidence>
<evidence type="ECO:0000256" key="11">
    <source>
        <dbReference type="ARBA" id="ARBA00047715"/>
    </source>
</evidence>
<evidence type="ECO:0000256" key="2">
    <source>
        <dbReference type="ARBA" id="ARBA00004746"/>
    </source>
</evidence>
<dbReference type="SUPFAM" id="SSF53383">
    <property type="entry name" value="PLP-dependent transferases"/>
    <property type="match status" value="1"/>
</dbReference>
<feature type="compositionally biased region" description="Pro residues" evidence="13">
    <location>
        <begin position="34"/>
        <end position="45"/>
    </location>
</feature>
<dbReference type="PROSITE" id="PS00599">
    <property type="entry name" value="AA_TRANSFER_CLASS_2"/>
    <property type="match status" value="1"/>
</dbReference>
<dbReference type="Gene3D" id="3.90.1150.10">
    <property type="entry name" value="Aspartate Aminotransferase, domain 1"/>
    <property type="match status" value="1"/>
</dbReference>
<comment type="similarity">
    <text evidence="3">Belongs to the class-II pyridoxal-phosphate-dependent aminotransferase family. BioF subfamily.</text>
</comment>
<dbReference type="EC" id="2.3.1.47" evidence="5"/>
<evidence type="ECO:0000256" key="3">
    <source>
        <dbReference type="ARBA" id="ARBA00010008"/>
    </source>
</evidence>
<evidence type="ECO:0000256" key="7">
    <source>
        <dbReference type="ARBA" id="ARBA00022756"/>
    </source>
</evidence>
<feature type="region of interest" description="Disordered" evidence="13">
    <location>
        <begin position="68"/>
        <end position="95"/>
    </location>
</feature>
<dbReference type="InterPro" id="IPR050087">
    <property type="entry name" value="AON_synthase_class-II"/>
</dbReference>
<organism evidence="15 16">
    <name type="scientific">Nitratidesulfovibrio liaohensis</name>
    <dbReference type="NCBI Taxonomy" id="2604158"/>
    <lineage>
        <taxon>Bacteria</taxon>
        <taxon>Pseudomonadati</taxon>
        <taxon>Thermodesulfobacteriota</taxon>
        <taxon>Desulfovibrionia</taxon>
        <taxon>Desulfovibrionales</taxon>
        <taxon>Desulfovibrionaceae</taxon>
        <taxon>Nitratidesulfovibrio</taxon>
    </lineage>
</organism>
<comment type="cofactor">
    <cofactor evidence="1 12">
        <name>pyridoxal 5'-phosphate</name>
        <dbReference type="ChEBI" id="CHEBI:597326"/>
    </cofactor>
</comment>
<dbReference type="InterPro" id="IPR015422">
    <property type="entry name" value="PyrdxlP-dep_Trfase_small"/>
</dbReference>
<gene>
    <name evidence="15" type="ORF">KPS_001208</name>
</gene>
<comment type="catalytic activity">
    <reaction evidence="11">
        <text>6-carboxyhexanoyl-[ACP] + L-alanine + H(+) = (8S)-8-amino-7-oxononanoate + holo-[ACP] + CO2</text>
        <dbReference type="Rhea" id="RHEA:42288"/>
        <dbReference type="Rhea" id="RHEA-COMP:9685"/>
        <dbReference type="Rhea" id="RHEA-COMP:9955"/>
        <dbReference type="ChEBI" id="CHEBI:15378"/>
        <dbReference type="ChEBI" id="CHEBI:16526"/>
        <dbReference type="ChEBI" id="CHEBI:57972"/>
        <dbReference type="ChEBI" id="CHEBI:64479"/>
        <dbReference type="ChEBI" id="CHEBI:78846"/>
        <dbReference type="ChEBI" id="CHEBI:149468"/>
        <dbReference type="EC" id="2.3.1.47"/>
    </reaction>
</comment>
<sequence>MADQNHLTDAHPSGAAPSGTDLSGTDLSGTAPSGPTPAAAPPPASPGLLTARLALRVEELHAAGLGRSALPLDGLPGPAPASTPRTGTGPSPSPALVHMQGRPLLHFAGNDYLGLAADANWRDTVAACFARHAPSGTASRLAAGHTTLTAEAEAARADYFGYAECLFLPSGYQANLALLWGLLGHGDAVFLDRRVHASMAHALPSTGARLHTHRHADMDDLSRRLAAWRHNSDNASGGHDGPPACGTACAPQPVILAESLYSMDGTLPDMARPGAVAREHGAFVIVDEAHAFGALGAGGRGRAHGVADVAVGTLGKALGLFGAFLLLPRGARNALENLASPLIHSTALPEAHAACCLALLDLLPRLDDRRHHLAALGAALRTGLRAEGVPVREGAHVACVDVGDEDRCTRLAARLRAPVDGGPGVLALAARHPTVPRGAATLRLGLTALHRVDDVARCVDLLARAWREKEEKRGDAPGDQA</sequence>
<dbReference type="EMBL" id="CP133659">
    <property type="protein sequence ID" value="WMW66608.1"/>
    <property type="molecule type" value="Genomic_DNA"/>
</dbReference>
<evidence type="ECO:0000256" key="8">
    <source>
        <dbReference type="ARBA" id="ARBA00022898"/>
    </source>
</evidence>
<evidence type="ECO:0000256" key="4">
    <source>
        <dbReference type="ARBA" id="ARBA00011738"/>
    </source>
</evidence>
<evidence type="ECO:0000259" key="14">
    <source>
        <dbReference type="Pfam" id="PF00155"/>
    </source>
</evidence>
<evidence type="ECO:0000256" key="13">
    <source>
        <dbReference type="SAM" id="MobiDB-lite"/>
    </source>
</evidence>
<dbReference type="InterPro" id="IPR015424">
    <property type="entry name" value="PyrdxlP-dep_Trfase"/>
</dbReference>
<accession>A0ABY9R4D3</accession>
<evidence type="ECO:0000256" key="6">
    <source>
        <dbReference type="ARBA" id="ARBA00022679"/>
    </source>
</evidence>
<keyword evidence="7" id="KW-0093">Biotin biosynthesis</keyword>
<keyword evidence="8 12" id="KW-0663">Pyridoxal phosphate</keyword>
<evidence type="ECO:0000256" key="12">
    <source>
        <dbReference type="RuleBase" id="RU003693"/>
    </source>
</evidence>
<dbReference type="InterPro" id="IPR015421">
    <property type="entry name" value="PyrdxlP-dep_Trfase_major"/>
</dbReference>